<evidence type="ECO:0000256" key="1">
    <source>
        <dbReference type="ARBA" id="ARBA00010515"/>
    </source>
</evidence>
<dbReference type="InterPro" id="IPR029058">
    <property type="entry name" value="AB_hydrolase_fold"/>
</dbReference>
<proteinExistence type="inferred from homology"/>
<organism evidence="3">
    <name type="scientific">Fagus sylvatica</name>
    <name type="common">Beechnut</name>
    <dbReference type="NCBI Taxonomy" id="28930"/>
    <lineage>
        <taxon>Eukaryota</taxon>
        <taxon>Viridiplantae</taxon>
        <taxon>Streptophyta</taxon>
        <taxon>Embryophyta</taxon>
        <taxon>Tracheophyta</taxon>
        <taxon>Spermatophyta</taxon>
        <taxon>Magnoliopsida</taxon>
        <taxon>eudicotyledons</taxon>
        <taxon>Gunneridae</taxon>
        <taxon>Pentapetalae</taxon>
        <taxon>rosids</taxon>
        <taxon>fabids</taxon>
        <taxon>Fagales</taxon>
        <taxon>Fagaceae</taxon>
        <taxon>Fagus</taxon>
    </lineage>
</organism>
<dbReference type="PANTHER" id="PTHR23024:SF632">
    <property type="entry name" value="2-HYDROXYISOFLAVANONE DEHYDRATASE-LIKE"/>
    <property type="match status" value="1"/>
</dbReference>
<name>A0A2N9EVS9_FAGSY</name>
<gene>
    <name evidence="3" type="ORF">FSB_LOCUS6785</name>
</gene>
<dbReference type="Pfam" id="PF07859">
    <property type="entry name" value="Abhydrolase_3"/>
    <property type="match status" value="1"/>
</dbReference>
<reference evidence="3" key="1">
    <citation type="submission" date="2018-02" db="EMBL/GenBank/DDBJ databases">
        <authorList>
            <person name="Cohen D.B."/>
            <person name="Kent A.D."/>
        </authorList>
    </citation>
    <scope>NUCLEOTIDE SEQUENCE</scope>
</reference>
<accession>A0A2N9EVS9</accession>
<dbReference type="InterPro" id="IPR050466">
    <property type="entry name" value="Carboxylest/Gibb_receptor"/>
</dbReference>
<dbReference type="PANTHER" id="PTHR23024">
    <property type="entry name" value="ARYLACETAMIDE DEACETYLASE"/>
    <property type="match status" value="1"/>
</dbReference>
<dbReference type="GO" id="GO:0016787">
    <property type="term" value="F:hydrolase activity"/>
    <property type="evidence" value="ECO:0007669"/>
    <property type="project" value="InterPro"/>
</dbReference>
<dbReference type="AlphaFoldDB" id="A0A2N9EVS9"/>
<comment type="similarity">
    <text evidence="1">Belongs to the 'GDXG' lipolytic enzyme family.</text>
</comment>
<sequence>MASTTIDITHDFPPFFKVHKDGRIERYIFHDDLVPAGLDPNTGIQSKDVLISPQTGVSARIFIPKINGPDQKLPLLVHYHGGGFCAGSPFGTIAQNFLTSLVSQANIIVATVDYRLAPEHPLPIAYDDSWDALQWIAAHSNKQGPEPWLNEYVDFGRVFLAGESAGANIAHHVAVRAGVNLLAGLKIVGILIVHPFFGGKERDEMYKFLCPTSTGCDDDPKLNPAVDPNLSSLACSKVLVNVAEKDWLKDRGVAYYETLGKSGWGGTVEFLETKGEDHCFHLFNADNENAKTLMKYFVDFIIRD</sequence>
<dbReference type="EMBL" id="OIVN01000357">
    <property type="protein sequence ID" value="SPC78903.1"/>
    <property type="molecule type" value="Genomic_DNA"/>
</dbReference>
<feature type="domain" description="Alpha/beta hydrolase fold-3" evidence="2">
    <location>
        <begin position="76"/>
        <end position="281"/>
    </location>
</feature>
<dbReference type="SUPFAM" id="SSF53474">
    <property type="entry name" value="alpha/beta-Hydrolases"/>
    <property type="match status" value="1"/>
</dbReference>
<protein>
    <recommendedName>
        <fullName evidence="2">Alpha/beta hydrolase fold-3 domain-containing protein</fullName>
    </recommendedName>
</protein>
<dbReference type="InterPro" id="IPR013094">
    <property type="entry name" value="AB_hydrolase_3"/>
</dbReference>
<evidence type="ECO:0000313" key="3">
    <source>
        <dbReference type="EMBL" id="SPC78903.1"/>
    </source>
</evidence>
<evidence type="ECO:0000259" key="2">
    <source>
        <dbReference type="Pfam" id="PF07859"/>
    </source>
</evidence>
<dbReference type="Gene3D" id="3.40.50.1820">
    <property type="entry name" value="alpha/beta hydrolase"/>
    <property type="match status" value="1"/>
</dbReference>